<feature type="compositionally biased region" description="Basic and acidic residues" evidence="1">
    <location>
        <begin position="344"/>
        <end position="359"/>
    </location>
</feature>
<keyword evidence="3" id="KW-0732">Signal</keyword>
<feature type="transmembrane region" description="Helical" evidence="2">
    <location>
        <begin position="541"/>
        <end position="569"/>
    </location>
</feature>
<sequence length="851" mass="90667">MGAKVRTPIYGVLLLTVHLVLSADDGGSGPTSFPIINTFFGPSITGDSTIVFNDKISLEFPKKHLEQFLECMCSKSNFICSFSYSGNVEKREVTAVQKRGFQWKWKEPLTSAGYECEGPSEQAVTGTVRCSVNSDNSWTSSDANYWPEDDPDVCDYKCIFLKFQTSAKYENFGDGSRRSTGDFCVRPSQDSSNQDIDPGSPSAGDKDGDKNNNGDDSKDSGNKDTMSKGVNSKDGGGKDRNTGDSGSSDYSKKDDSGKGDITKASSNNDSKDDSSTDNSDTDSKTKNSSSNDRGNKDDSSTDNSDIDSKTKNSSSNDRGNKDDSSTDNSDIDSKTKDSSNVTGSKDDISKDDRIKDSGSKDTSSSDDDGRDSGDSGSKNVDNKVSGDKSNDRNNGGKKHIDETSSGDVFGDNSDVDNDDNGDKDDKDKIDDKKHIGRNGNGKGRGSGTSGSDSDGNDKGSKGDGSSPRGTKGGGDAVVKKSSRSNRLESITNRPNRKDSLGVIDGTHTIREKDGDSDSLPGNNTETEASQARQVTDNGYEFIAHMLGIALGVSIFVNIVLGAVLSCILCRGGRSKGKGSQPLIKNGETKGVANVRFLGSDEDVKIETEIGNSQNFFNLGISGHQQAGTGISFVNNGFRDSNNFVKRSFNHRDTTTRPAVSTASNSSILSSKCGSAKPISKSGSEAVASFYGNIGDLGEKPSEEIRLPSGNDSLYAVARGNEEDGQGPGPGHHGPDNRYRPRLNTPPVESPQPAEAVTAWRTPSVNAVPLGPGNEYVEGDTLWDSSATEDTEAIPTFDDEEPRRSRRRSELAIQLVATSAPGEINAGTADQDGVYCVPRTTVWESEDVYSEI</sequence>
<feature type="compositionally biased region" description="Basic and acidic residues" evidence="1">
    <location>
        <begin position="380"/>
        <end position="391"/>
    </location>
</feature>
<dbReference type="AlphaFoldDB" id="A0AAE1AB65"/>
<feature type="compositionally biased region" description="Acidic residues" evidence="1">
    <location>
        <begin position="413"/>
        <end position="422"/>
    </location>
</feature>
<feature type="compositionally biased region" description="Basic and acidic residues" evidence="1">
    <location>
        <begin position="250"/>
        <end position="261"/>
    </location>
</feature>
<feature type="region of interest" description="Disordered" evidence="1">
    <location>
        <begin position="785"/>
        <end position="807"/>
    </location>
</feature>
<feature type="region of interest" description="Disordered" evidence="1">
    <location>
        <begin position="652"/>
        <end position="678"/>
    </location>
</feature>
<feature type="region of interest" description="Disordered" evidence="1">
    <location>
        <begin position="718"/>
        <end position="753"/>
    </location>
</feature>
<reference evidence="4" key="1">
    <citation type="journal article" date="2023" name="G3 (Bethesda)">
        <title>A reference genome for the long-term kleptoplast-retaining sea slug Elysia crispata morphotype clarki.</title>
        <authorList>
            <person name="Eastman K.E."/>
            <person name="Pendleton A.L."/>
            <person name="Shaikh M.A."/>
            <person name="Suttiyut T."/>
            <person name="Ogas R."/>
            <person name="Tomko P."/>
            <person name="Gavelis G."/>
            <person name="Widhalm J.R."/>
            <person name="Wisecaver J.H."/>
        </authorList>
    </citation>
    <scope>NUCLEOTIDE SEQUENCE</scope>
    <source>
        <strain evidence="4">ECLA1</strain>
    </source>
</reference>
<dbReference type="Proteomes" id="UP001283361">
    <property type="component" value="Unassembled WGS sequence"/>
</dbReference>
<evidence type="ECO:0000256" key="3">
    <source>
        <dbReference type="SAM" id="SignalP"/>
    </source>
</evidence>
<keyword evidence="5" id="KW-1185">Reference proteome</keyword>
<feature type="compositionally biased region" description="Polar residues" evidence="1">
    <location>
        <begin position="519"/>
        <end position="531"/>
    </location>
</feature>
<feature type="region of interest" description="Disordered" evidence="1">
    <location>
        <begin position="178"/>
        <end position="531"/>
    </location>
</feature>
<keyword evidence="2" id="KW-0472">Membrane</keyword>
<gene>
    <name evidence="4" type="ORF">RRG08_012140</name>
</gene>
<evidence type="ECO:0000256" key="2">
    <source>
        <dbReference type="SAM" id="Phobius"/>
    </source>
</evidence>
<dbReference type="EMBL" id="JAWDGP010002217">
    <property type="protein sequence ID" value="KAK3784684.1"/>
    <property type="molecule type" value="Genomic_DNA"/>
</dbReference>
<feature type="compositionally biased region" description="Basic and acidic residues" evidence="1">
    <location>
        <begin position="204"/>
        <end position="226"/>
    </location>
</feature>
<keyword evidence="2" id="KW-0812">Transmembrane</keyword>
<evidence type="ECO:0000256" key="1">
    <source>
        <dbReference type="SAM" id="MobiDB-lite"/>
    </source>
</evidence>
<feature type="signal peptide" evidence="3">
    <location>
        <begin position="1"/>
        <end position="22"/>
    </location>
</feature>
<feature type="compositionally biased region" description="Basic and acidic residues" evidence="1">
    <location>
        <begin position="423"/>
        <end position="433"/>
    </location>
</feature>
<protein>
    <submittedName>
        <fullName evidence="4">Uncharacterized protein</fullName>
    </submittedName>
</protein>
<name>A0AAE1AB65_9GAST</name>
<evidence type="ECO:0000313" key="4">
    <source>
        <dbReference type="EMBL" id="KAK3784684.1"/>
    </source>
</evidence>
<keyword evidence="2" id="KW-1133">Transmembrane helix</keyword>
<accession>A0AAE1AB65</accession>
<evidence type="ECO:0000313" key="5">
    <source>
        <dbReference type="Proteomes" id="UP001283361"/>
    </source>
</evidence>
<feature type="compositionally biased region" description="Polar residues" evidence="1">
    <location>
        <begin position="655"/>
        <end position="672"/>
    </location>
</feature>
<proteinExistence type="predicted"/>
<organism evidence="4 5">
    <name type="scientific">Elysia crispata</name>
    <name type="common">lettuce slug</name>
    <dbReference type="NCBI Taxonomy" id="231223"/>
    <lineage>
        <taxon>Eukaryota</taxon>
        <taxon>Metazoa</taxon>
        <taxon>Spiralia</taxon>
        <taxon>Lophotrochozoa</taxon>
        <taxon>Mollusca</taxon>
        <taxon>Gastropoda</taxon>
        <taxon>Heterobranchia</taxon>
        <taxon>Euthyneura</taxon>
        <taxon>Panpulmonata</taxon>
        <taxon>Sacoglossa</taxon>
        <taxon>Placobranchoidea</taxon>
        <taxon>Plakobranchidae</taxon>
        <taxon>Elysia</taxon>
    </lineage>
</organism>
<feature type="compositionally biased region" description="Gly residues" evidence="1">
    <location>
        <begin position="438"/>
        <end position="448"/>
    </location>
</feature>
<feature type="chain" id="PRO_5041970794" evidence="3">
    <location>
        <begin position="23"/>
        <end position="851"/>
    </location>
</feature>
<comment type="caution">
    <text evidence="4">The sequence shown here is derived from an EMBL/GenBank/DDBJ whole genome shotgun (WGS) entry which is preliminary data.</text>
</comment>
<feature type="compositionally biased region" description="Acidic residues" evidence="1">
    <location>
        <begin position="786"/>
        <end position="799"/>
    </location>
</feature>